<evidence type="ECO:0000259" key="2">
    <source>
        <dbReference type="Pfam" id="PF13400"/>
    </source>
</evidence>
<sequence>MLHFKRHQSKAEKLRDMRRAYIEQLAFIRQFRKDEDGGLIVLTLLLLISMLVVGGMAVDFMRFESERTQLQSVSDRAVLAAANLNNEGDGEQIITDFFTAEGYADAIVGTPNVDKDRYGSTITLESAVDVNTFYLRLIGIDTLTAPATASAIEGTGNVEISLVLDISGSMGRDMEGDAYVLDADGNKTFDDDGNIVTEWRTETRLFFLQQAANQFIEDLLQPEYEDRVSINLIAYSQHVRLGDDLYTALRTTPDSINVNNKVGSSYGITNTYAEPFEYTWVNDAGEEVEEGTEGATLVTPDFSPVTASWDDGEDVYTNPSRCVTFHDDEYDVLEFDTERVYQQVEYVDFYGSGSSFWWAPCSVDPDHGIIVMSQDVDELQDAINNYTPTVNTSIHRGMKWGVSLLDPTMRDLIDGIPTVDDAFRGIRPVEYGDGTTQKYVVIMTDGQTVSSSRIKREAIVDDPNYTGEDYYDTYDERLGFSESSGKRYIDDDGLNSTRWPDDDDPAGLNYVIESIGSTTELNEKLDSLCQLVRDEYNDHGSYKVFTISMGLVNDTMTDCATEGADAFVSSITSDEDGVGLNEIFGAIADQITALRLSQ</sequence>
<dbReference type="InterPro" id="IPR036465">
    <property type="entry name" value="vWFA_dom_sf"/>
</dbReference>
<keyword evidence="1" id="KW-0812">Transmembrane</keyword>
<feature type="domain" description="Putative Flp pilus-assembly TadG-like N-terminal" evidence="2">
    <location>
        <begin position="40"/>
        <end position="83"/>
    </location>
</feature>
<comment type="caution">
    <text evidence="3">The sequence shown here is derived from an EMBL/GenBank/DDBJ whole genome shotgun (WGS) entry which is preliminary data.</text>
</comment>
<reference evidence="3 4" key="1">
    <citation type="submission" date="2017-11" db="EMBL/GenBank/DDBJ databases">
        <title>Genomic Encyclopedia of Archaeal and Bacterial Type Strains, Phase II (KMG-II): From Individual Species to Whole Genera.</title>
        <authorList>
            <person name="Goeker M."/>
        </authorList>
    </citation>
    <scope>NUCLEOTIDE SEQUENCE [LARGE SCALE GENOMIC DNA]</scope>
    <source>
        <strain evidence="3 4">DSM 29128</strain>
    </source>
</reference>
<dbReference type="EMBL" id="PGTY01000001">
    <property type="protein sequence ID" value="PJI92462.1"/>
    <property type="molecule type" value="Genomic_DNA"/>
</dbReference>
<protein>
    <submittedName>
        <fullName evidence="3">Flp pilus assembly protein TadG</fullName>
    </submittedName>
</protein>
<dbReference type="SUPFAM" id="SSF53300">
    <property type="entry name" value="vWA-like"/>
    <property type="match status" value="1"/>
</dbReference>
<dbReference type="Gene3D" id="3.40.50.410">
    <property type="entry name" value="von Willebrand factor, type A domain"/>
    <property type="match status" value="2"/>
</dbReference>
<keyword evidence="1" id="KW-1133">Transmembrane helix</keyword>
<keyword evidence="1" id="KW-0472">Membrane</keyword>
<dbReference type="Proteomes" id="UP000228531">
    <property type="component" value="Unassembled WGS sequence"/>
</dbReference>
<dbReference type="AlphaFoldDB" id="A0A2M8WNG0"/>
<feature type="transmembrane region" description="Helical" evidence="1">
    <location>
        <begin position="39"/>
        <end position="58"/>
    </location>
</feature>
<keyword evidence="4" id="KW-1185">Reference proteome</keyword>
<dbReference type="RefSeq" id="WP_100367279.1">
    <property type="nucleotide sequence ID" value="NZ_PGTY01000001.1"/>
</dbReference>
<organism evidence="3 4">
    <name type="scientific">Yoonia maricola</name>
    <dbReference type="NCBI Taxonomy" id="420999"/>
    <lineage>
        <taxon>Bacteria</taxon>
        <taxon>Pseudomonadati</taxon>
        <taxon>Pseudomonadota</taxon>
        <taxon>Alphaproteobacteria</taxon>
        <taxon>Rhodobacterales</taxon>
        <taxon>Paracoccaceae</taxon>
        <taxon>Yoonia</taxon>
    </lineage>
</organism>
<dbReference type="OrthoDB" id="7522752at2"/>
<evidence type="ECO:0000256" key="1">
    <source>
        <dbReference type="SAM" id="Phobius"/>
    </source>
</evidence>
<dbReference type="InterPro" id="IPR028087">
    <property type="entry name" value="Tad_N"/>
</dbReference>
<evidence type="ECO:0000313" key="3">
    <source>
        <dbReference type="EMBL" id="PJI92462.1"/>
    </source>
</evidence>
<evidence type="ECO:0000313" key="4">
    <source>
        <dbReference type="Proteomes" id="UP000228531"/>
    </source>
</evidence>
<dbReference type="Pfam" id="PF13400">
    <property type="entry name" value="Tad"/>
    <property type="match status" value="1"/>
</dbReference>
<name>A0A2M8WNG0_9RHOB</name>
<proteinExistence type="predicted"/>
<accession>A0A2M8WNG0</accession>
<gene>
    <name evidence="3" type="ORF">BC777_1313</name>
</gene>